<name>B9KYR1_THERP</name>
<dbReference type="UniPathway" id="UPA00344"/>
<dbReference type="KEGG" id="tro:trd_0614"/>
<organism evidence="1 2">
    <name type="scientific">Thermomicrobium roseum (strain ATCC 27502 / DSM 5159 / P-2)</name>
    <dbReference type="NCBI Taxonomy" id="309801"/>
    <lineage>
        <taxon>Bacteria</taxon>
        <taxon>Pseudomonadati</taxon>
        <taxon>Thermomicrobiota</taxon>
        <taxon>Thermomicrobia</taxon>
        <taxon>Thermomicrobiales</taxon>
        <taxon>Thermomicrobiaceae</taxon>
        <taxon>Thermomicrobium</taxon>
    </lineage>
</organism>
<keyword evidence="2" id="KW-1185">Reference proteome</keyword>
<dbReference type="eggNOG" id="COG0303">
    <property type="taxonomic scope" value="Bacteria"/>
</dbReference>
<evidence type="ECO:0000313" key="1">
    <source>
        <dbReference type="EMBL" id="ACM06245.1"/>
    </source>
</evidence>
<gene>
    <name evidence="1" type="ordered locus">trd_0614</name>
</gene>
<dbReference type="HOGENOM" id="CLU_778229_0_0_0"/>
<dbReference type="Proteomes" id="UP000000447">
    <property type="component" value="Chromosome"/>
</dbReference>
<proteinExistence type="predicted"/>
<dbReference type="SUPFAM" id="SSF53218">
    <property type="entry name" value="Molybdenum cofactor biosynthesis proteins"/>
    <property type="match status" value="1"/>
</dbReference>
<dbReference type="AlphaFoldDB" id="B9KYR1"/>
<dbReference type="RefSeq" id="WP_012642011.1">
    <property type="nucleotide sequence ID" value="NC_011959.1"/>
</dbReference>
<dbReference type="STRING" id="309801.trd_0614"/>
<evidence type="ECO:0000313" key="2">
    <source>
        <dbReference type="Proteomes" id="UP000000447"/>
    </source>
</evidence>
<accession>B9KYR1</accession>
<dbReference type="EMBL" id="CP001275">
    <property type="protein sequence ID" value="ACM06245.1"/>
    <property type="molecule type" value="Genomic_DNA"/>
</dbReference>
<protein>
    <submittedName>
        <fullName evidence="1">Putative molybdopterin biosynthesis protein</fullName>
    </submittedName>
</protein>
<dbReference type="InterPro" id="IPR036425">
    <property type="entry name" value="MoaB/Mog-like_dom_sf"/>
</dbReference>
<sequence length="344" mass="37806">MRRTWYLAGREPLPTGAVLRRDLILHSDGRRQFRRGTPLEELLSQASVPEGLRIPIAVPDAGEIEQHEASLRIARAVAGIGTRFDAPHQGQVTIRAGQFGLVRVDEQGLQRLVRTGAALVATVLDGRVAEEGEVIAIAKAPSLFVRVDRLERALAVLAGRSVVHVAPFRRRRVALLAGARVRPAALEVAGRALGQKLARFGARLEEIERLDADDTSVIAQRIAHWVAGGIELVLTAGSIMLDPDDPFLRAVRRLRAERTVHGAPVDPGTMFWVAYRDTVPIFGLASCEMYGRTSVFDLIVPFALADERIDRPLMARLAHGGLLVDTQVARVPPRWRQELETESE</sequence>
<reference evidence="1 2" key="1">
    <citation type="journal article" date="2009" name="PLoS ONE">
        <title>Complete genome sequence of the aerobic CO-oxidizing thermophile Thermomicrobium roseum.</title>
        <authorList>
            <person name="Wu D."/>
            <person name="Raymond J."/>
            <person name="Wu M."/>
            <person name="Chatterji S."/>
            <person name="Ren Q."/>
            <person name="Graham J.E."/>
            <person name="Bryant D.A."/>
            <person name="Robb F."/>
            <person name="Colman A."/>
            <person name="Tallon L.J."/>
            <person name="Badger J.H."/>
            <person name="Madupu R."/>
            <person name="Ward N.L."/>
            <person name="Eisen J.A."/>
        </authorList>
    </citation>
    <scope>NUCLEOTIDE SEQUENCE [LARGE SCALE GENOMIC DNA]</scope>
    <source>
        <strain evidence="2">ATCC 27502 / DSM 5159 / P-2</strain>
    </source>
</reference>
<dbReference type="OrthoDB" id="9767940at2"/>
<dbReference type="Gene3D" id="3.40.980.10">
    <property type="entry name" value="MoaB/Mog-like domain"/>
    <property type="match status" value="1"/>
</dbReference>